<name>A0A3P6ARB8_BRACM</name>
<feature type="non-terminal residue" evidence="2">
    <location>
        <position position="1"/>
    </location>
</feature>
<dbReference type="AlphaFoldDB" id="A0A3P6ARB8"/>
<reference evidence="2" key="1">
    <citation type="submission" date="2018-11" db="EMBL/GenBank/DDBJ databases">
        <authorList>
            <consortium name="Genoscope - CEA"/>
            <person name="William W."/>
        </authorList>
    </citation>
    <scope>NUCLEOTIDE SEQUENCE</scope>
</reference>
<dbReference type="Gramene" id="A02p46380.2_BraZ1">
    <property type="protein sequence ID" value="A02p46380.2_BraZ1.CDS.1"/>
    <property type="gene ID" value="A02g46380.2_BraZ1"/>
</dbReference>
<dbReference type="EMBL" id="LR031573">
    <property type="protein sequence ID" value="VDC92365.1"/>
    <property type="molecule type" value="Genomic_DNA"/>
</dbReference>
<organism evidence="2">
    <name type="scientific">Brassica campestris</name>
    <name type="common">Field mustard</name>
    <dbReference type="NCBI Taxonomy" id="3711"/>
    <lineage>
        <taxon>Eukaryota</taxon>
        <taxon>Viridiplantae</taxon>
        <taxon>Streptophyta</taxon>
        <taxon>Embryophyta</taxon>
        <taxon>Tracheophyta</taxon>
        <taxon>Spermatophyta</taxon>
        <taxon>Magnoliopsida</taxon>
        <taxon>eudicotyledons</taxon>
        <taxon>Gunneridae</taxon>
        <taxon>Pentapetalae</taxon>
        <taxon>rosids</taxon>
        <taxon>malvids</taxon>
        <taxon>Brassicales</taxon>
        <taxon>Brassicaceae</taxon>
        <taxon>Brassiceae</taxon>
        <taxon>Brassica</taxon>
    </lineage>
</organism>
<dbReference type="Proteomes" id="UP000694005">
    <property type="component" value="Chromosome A02"/>
</dbReference>
<gene>
    <name evidence="2" type="ORF">BRAA02T08789Z</name>
    <name evidence="1" type="ORF">BRAPAZ1V2_A02P46380.2</name>
</gene>
<accession>A0A3P6ARB8</accession>
<proteinExistence type="predicted"/>
<evidence type="ECO:0000313" key="2">
    <source>
        <dbReference type="EMBL" id="VDC92365.1"/>
    </source>
</evidence>
<evidence type="ECO:0000313" key="1">
    <source>
        <dbReference type="EMBL" id="CAG7895686.1"/>
    </source>
</evidence>
<dbReference type="EMBL" id="LS974618">
    <property type="protein sequence ID" value="CAG7895686.1"/>
    <property type="molecule type" value="Genomic_DNA"/>
</dbReference>
<protein>
    <submittedName>
        <fullName evidence="1">Uncharacterized protein</fullName>
    </submittedName>
</protein>
<sequence>FGRNKIFIPPCIRLHYRISFSPSCYCCVGTCSQTKEECRHQYAILNPPHSSKN</sequence>